<evidence type="ECO:0000259" key="7">
    <source>
        <dbReference type="Pfam" id="PF00881"/>
    </source>
</evidence>
<keyword evidence="9" id="KW-1185">Reference proteome</keyword>
<dbReference type="SUPFAM" id="SSF55469">
    <property type="entry name" value="FMN-dependent nitroreductase-like"/>
    <property type="match status" value="1"/>
</dbReference>
<dbReference type="InterPro" id="IPR033878">
    <property type="entry name" value="NfsB-like"/>
</dbReference>
<evidence type="ECO:0000313" key="9">
    <source>
        <dbReference type="Proteomes" id="UP000199391"/>
    </source>
</evidence>
<dbReference type="Gene3D" id="3.40.109.10">
    <property type="entry name" value="NADH Oxidase"/>
    <property type="match status" value="1"/>
</dbReference>
<dbReference type="Pfam" id="PF00881">
    <property type="entry name" value="Nitroreductase"/>
    <property type="match status" value="1"/>
</dbReference>
<dbReference type="PANTHER" id="PTHR43673:SF2">
    <property type="entry name" value="NITROREDUCTASE"/>
    <property type="match status" value="1"/>
</dbReference>
<dbReference type="CDD" id="cd02149">
    <property type="entry name" value="NfsB-like"/>
    <property type="match status" value="1"/>
</dbReference>
<comment type="similarity">
    <text evidence="2">Belongs to the nitroreductase family.</text>
</comment>
<keyword evidence="4" id="KW-0288">FMN</keyword>
<keyword evidence="5" id="KW-0521">NADP</keyword>
<protein>
    <submittedName>
        <fullName evidence="8">Nitroreductase</fullName>
    </submittedName>
</protein>
<dbReference type="AlphaFoldDB" id="A0A1I7LCA4"/>
<evidence type="ECO:0000256" key="5">
    <source>
        <dbReference type="ARBA" id="ARBA00022857"/>
    </source>
</evidence>
<dbReference type="STRING" id="1035707.SAMN05216552_102696"/>
<dbReference type="InterPro" id="IPR029479">
    <property type="entry name" value="Nitroreductase"/>
</dbReference>
<organism evidence="8 9">
    <name type="scientific">Pseudoduganella namucuonensis</name>
    <dbReference type="NCBI Taxonomy" id="1035707"/>
    <lineage>
        <taxon>Bacteria</taxon>
        <taxon>Pseudomonadati</taxon>
        <taxon>Pseudomonadota</taxon>
        <taxon>Betaproteobacteria</taxon>
        <taxon>Burkholderiales</taxon>
        <taxon>Oxalobacteraceae</taxon>
        <taxon>Telluria group</taxon>
        <taxon>Pseudoduganella</taxon>
    </lineage>
</organism>
<dbReference type="GO" id="GO:0016491">
    <property type="term" value="F:oxidoreductase activity"/>
    <property type="evidence" value="ECO:0007669"/>
    <property type="project" value="UniProtKB-KW"/>
</dbReference>
<proteinExistence type="inferred from homology"/>
<keyword evidence="3" id="KW-0285">Flavoprotein</keyword>
<sequence>MNLHQRNSIAPEQLLAQLKWRYATQQFDPARKIDPPAWSALEESLVLTPSSFGLQPWKFIVVTQAEKREQLVRASWGQRQVADASHLVVFAVKSDLRETDIDSHVDHMVKVRGTSHDTLSSYRDSVVGSLIQNREPAIRRQWATNQVYIALGNLLTSAALLGIDACPLEGIEREKYDEILGLKQKGLETAVAAAVGYRAATDKYATAAKVRFPKTDVLATM</sequence>
<evidence type="ECO:0000256" key="4">
    <source>
        <dbReference type="ARBA" id="ARBA00022643"/>
    </source>
</evidence>
<dbReference type="Proteomes" id="UP000199391">
    <property type="component" value="Unassembled WGS sequence"/>
</dbReference>
<dbReference type="OrthoDB" id="9809288at2"/>
<reference evidence="9" key="1">
    <citation type="submission" date="2016-10" db="EMBL/GenBank/DDBJ databases">
        <authorList>
            <person name="Varghese N."/>
            <person name="Submissions S."/>
        </authorList>
    </citation>
    <scope>NUCLEOTIDE SEQUENCE [LARGE SCALE GENOMIC DNA]</scope>
    <source>
        <strain evidence="9">CGMCC 1.11014</strain>
    </source>
</reference>
<keyword evidence="6" id="KW-0560">Oxidoreductase</keyword>
<name>A0A1I7LCA4_9BURK</name>
<comment type="cofactor">
    <cofactor evidence="1">
        <name>FMN</name>
        <dbReference type="ChEBI" id="CHEBI:58210"/>
    </cofactor>
</comment>
<evidence type="ECO:0000313" key="8">
    <source>
        <dbReference type="EMBL" id="SFV07341.1"/>
    </source>
</evidence>
<dbReference type="PANTHER" id="PTHR43673">
    <property type="entry name" value="NAD(P)H NITROREDUCTASE YDGI-RELATED"/>
    <property type="match status" value="1"/>
</dbReference>
<accession>A0A1I7LCA4</accession>
<gene>
    <name evidence="8" type="ORF">SAMN05216552_102696</name>
</gene>
<dbReference type="EMBL" id="FPBO01000026">
    <property type="protein sequence ID" value="SFV07341.1"/>
    <property type="molecule type" value="Genomic_DNA"/>
</dbReference>
<evidence type="ECO:0000256" key="6">
    <source>
        <dbReference type="ARBA" id="ARBA00023002"/>
    </source>
</evidence>
<evidence type="ECO:0000256" key="3">
    <source>
        <dbReference type="ARBA" id="ARBA00022630"/>
    </source>
</evidence>
<evidence type="ECO:0000256" key="1">
    <source>
        <dbReference type="ARBA" id="ARBA00001917"/>
    </source>
</evidence>
<dbReference type="InterPro" id="IPR000415">
    <property type="entry name" value="Nitroreductase-like"/>
</dbReference>
<evidence type="ECO:0000256" key="2">
    <source>
        <dbReference type="ARBA" id="ARBA00007118"/>
    </source>
</evidence>
<feature type="domain" description="Nitroreductase" evidence="7">
    <location>
        <begin position="18"/>
        <end position="197"/>
    </location>
</feature>